<name>A0ABM3M0W9_BICAN</name>
<dbReference type="SUPFAM" id="SSF103473">
    <property type="entry name" value="MFS general substrate transporter"/>
    <property type="match status" value="1"/>
</dbReference>
<keyword evidence="4 6" id="KW-0472">Membrane</keyword>
<dbReference type="RefSeq" id="XP_052744995.1">
    <property type="nucleotide sequence ID" value="XM_052889035.1"/>
</dbReference>
<evidence type="ECO:0000313" key="8">
    <source>
        <dbReference type="Proteomes" id="UP001652582"/>
    </source>
</evidence>
<feature type="transmembrane region" description="Helical" evidence="6">
    <location>
        <begin position="60"/>
        <end position="81"/>
    </location>
</feature>
<feature type="transmembrane region" description="Helical" evidence="6">
    <location>
        <begin position="196"/>
        <end position="215"/>
    </location>
</feature>
<dbReference type="GeneID" id="112045407"/>
<dbReference type="InterPro" id="IPR036259">
    <property type="entry name" value="MFS_trans_sf"/>
</dbReference>
<organism evidence="8 9">
    <name type="scientific">Bicyclus anynana</name>
    <name type="common">Squinting bush brown butterfly</name>
    <dbReference type="NCBI Taxonomy" id="110368"/>
    <lineage>
        <taxon>Eukaryota</taxon>
        <taxon>Metazoa</taxon>
        <taxon>Ecdysozoa</taxon>
        <taxon>Arthropoda</taxon>
        <taxon>Hexapoda</taxon>
        <taxon>Insecta</taxon>
        <taxon>Pterygota</taxon>
        <taxon>Neoptera</taxon>
        <taxon>Endopterygota</taxon>
        <taxon>Lepidoptera</taxon>
        <taxon>Glossata</taxon>
        <taxon>Ditrysia</taxon>
        <taxon>Papilionoidea</taxon>
        <taxon>Nymphalidae</taxon>
        <taxon>Satyrinae</taxon>
        <taxon>Satyrini</taxon>
        <taxon>Mycalesina</taxon>
        <taxon>Bicyclus</taxon>
    </lineage>
</organism>
<feature type="domain" description="Major facilitator superfamily (MFS) profile" evidence="7">
    <location>
        <begin position="126"/>
        <end position="555"/>
    </location>
</feature>
<dbReference type="PROSITE" id="PS50850">
    <property type="entry name" value="MFS"/>
    <property type="match status" value="1"/>
</dbReference>
<keyword evidence="8" id="KW-1185">Reference proteome</keyword>
<feature type="transmembrane region" description="Helical" evidence="6">
    <location>
        <begin position="398"/>
        <end position="422"/>
    </location>
</feature>
<feature type="transmembrane region" description="Helical" evidence="6">
    <location>
        <begin position="21"/>
        <end position="40"/>
    </location>
</feature>
<evidence type="ECO:0000313" key="9">
    <source>
        <dbReference type="RefSeq" id="XP_052744995.1"/>
    </source>
</evidence>
<evidence type="ECO:0000256" key="3">
    <source>
        <dbReference type="ARBA" id="ARBA00022989"/>
    </source>
</evidence>
<reference evidence="9" key="1">
    <citation type="submission" date="2025-08" db="UniProtKB">
        <authorList>
            <consortium name="RefSeq"/>
        </authorList>
    </citation>
    <scope>IDENTIFICATION</scope>
</reference>
<feature type="transmembrane region" description="Helical" evidence="6">
    <location>
        <begin position="500"/>
        <end position="521"/>
    </location>
</feature>
<feature type="transmembrane region" description="Helical" evidence="6">
    <location>
        <begin position="279"/>
        <end position="300"/>
    </location>
</feature>
<feature type="transmembrane region" description="Helical" evidence="6">
    <location>
        <begin position="429"/>
        <end position="451"/>
    </location>
</feature>
<dbReference type="Proteomes" id="UP001652582">
    <property type="component" value="Chromosome 24"/>
</dbReference>
<evidence type="ECO:0000256" key="2">
    <source>
        <dbReference type="ARBA" id="ARBA00022692"/>
    </source>
</evidence>
<dbReference type="PANTHER" id="PTHR48021:SF47">
    <property type="entry name" value="GH17672P"/>
    <property type="match status" value="1"/>
</dbReference>
<evidence type="ECO:0000256" key="5">
    <source>
        <dbReference type="ARBA" id="ARBA00023180"/>
    </source>
</evidence>
<evidence type="ECO:0000259" key="7">
    <source>
        <dbReference type="PROSITE" id="PS50850"/>
    </source>
</evidence>
<evidence type="ECO:0000256" key="1">
    <source>
        <dbReference type="ARBA" id="ARBA00004141"/>
    </source>
</evidence>
<dbReference type="InterPro" id="IPR003663">
    <property type="entry name" value="Sugar/inositol_transpt"/>
</dbReference>
<comment type="subcellular location">
    <subcellularLocation>
        <location evidence="1">Membrane</location>
        <topology evidence="1">Multi-pass membrane protein</topology>
    </subcellularLocation>
</comment>
<evidence type="ECO:0000256" key="4">
    <source>
        <dbReference type="ARBA" id="ARBA00023136"/>
    </source>
</evidence>
<dbReference type="PRINTS" id="PR00171">
    <property type="entry name" value="SUGRTRNSPORT"/>
</dbReference>
<gene>
    <name evidence="9" type="primary">LOC112045407</name>
</gene>
<feature type="transmembrane region" description="Helical" evidence="6">
    <location>
        <begin position="463"/>
        <end position="488"/>
    </location>
</feature>
<keyword evidence="3 6" id="KW-1133">Transmembrane helix</keyword>
<feature type="transmembrane region" description="Helical" evidence="6">
    <location>
        <begin position="221"/>
        <end position="243"/>
    </location>
</feature>
<feature type="transmembrane region" description="Helical" evidence="6">
    <location>
        <begin position="364"/>
        <end position="386"/>
    </location>
</feature>
<dbReference type="Gene3D" id="1.20.1250.20">
    <property type="entry name" value="MFS general substrate transporter like domains"/>
    <property type="match status" value="1"/>
</dbReference>
<feature type="transmembrane region" description="Helical" evidence="6">
    <location>
        <begin position="527"/>
        <end position="548"/>
    </location>
</feature>
<evidence type="ECO:0000256" key="6">
    <source>
        <dbReference type="SAM" id="Phobius"/>
    </source>
</evidence>
<accession>A0ABM3M0W9</accession>
<keyword evidence="5" id="KW-0325">Glycoprotein</keyword>
<feature type="transmembrane region" description="Helical" evidence="6">
    <location>
        <begin position="119"/>
        <end position="143"/>
    </location>
</feature>
<feature type="transmembrane region" description="Helical" evidence="6">
    <location>
        <begin position="169"/>
        <end position="189"/>
    </location>
</feature>
<dbReference type="PANTHER" id="PTHR48021">
    <property type="match status" value="1"/>
</dbReference>
<protein>
    <submittedName>
        <fullName evidence="9">Facilitated trehalose transporter Tret1</fullName>
    </submittedName>
</protein>
<dbReference type="InterPro" id="IPR020846">
    <property type="entry name" value="MFS_dom"/>
</dbReference>
<dbReference type="Pfam" id="PF00083">
    <property type="entry name" value="Sugar_tr"/>
    <property type="match status" value="1"/>
</dbReference>
<feature type="transmembrane region" description="Helical" evidence="6">
    <location>
        <begin position="255"/>
        <end position="273"/>
    </location>
</feature>
<dbReference type="InterPro" id="IPR050549">
    <property type="entry name" value="MFS_Trehalose_Transporter"/>
</dbReference>
<proteinExistence type="predicted"/>
<sequence length="579" mass="63500">MFDTFVKDFKLKWRQYLAASLASYGSLCTGMSMGWTSPVFPQLRSDNSPLPNPPTLQEESWIGSLLVLGGLLGMSASYGSLCTGMSMGWTSPVFPQLRSDNSPLPNPPTLQEESWIGSLLVLGGLLGMSASYGSLCTGMSMGWTSPVFPQLRSDNSPLPNPPTLQEESWIGSLLVLGGLLGPLITVPLSNVVGRRWIVMGSNVPLLLGWLLAGVARDLPTLYAARIMWGCATGMQFATVPLYIGEIAEDKIRGSLSALFLLFINVGFLLAYAIGPNATYWGLTASGGILSLFYIPFTWFIPETPFFLVYKGKINEASSVLQKLRGLPKEAVAPELEALQSMVAREFKEPTRIRDLWATRGNLKALGICVFLAMLLQLSGIDVLLFYMEELLVKIGTRISAADGTIIMGVVQVVTSFVTPLVVDRLGRKLLMWTTSLGLTIFLGIIGIYALLDSHFKYNVEPYAFIPLLCLIIYMVLFTLGVGPVPWILVAEMFPVRTKCLASGIASFMCWLAGFVWTRFFRDVAASYGIYTAFWVLAICCGLGFIFSISPWLPETKGKTFDEIQDMLNNRSKEPKPVPV</sequence>
<keyword evidence="2 6" id="KW-0812">Transmembrane</keyword>
<dbReference type="InterPro" id="IPR005828">
    <property type="entry name" value="MFS_sugar_transport-like"/>
</dbReference>